<reference evidence="1" key="1">
    <citation type="submission" date="2020-10" db="EMBL/GenBank/DDBJ databases">
        <title>Genome Sequence of Monilinia vaccinii-corymbosi Sheds Light on Mummy Berry Disease Infection of Blueberry and Mating Type.</title>
        <authorList>
            <person name="Yow A.G."/>
            <person name="Zhang Y."/>
            <person name="Bansal K."/>
            <person name="Eacker S.M."/>
            <person name="Sullivan S."/>
            <person name="Liachko I."/>
            <person name="Cubeta M.A."/>
            <person name="Rollins J.A."/>
            <person name="Ashrafi H."/>
        </authorList>
    </citation>
    <scope>NUCLEOTIDE SEQUENCE</scope>
    <source>
        <strain evidence="1">RL-1</strain>
    </source>
</reference>
<keyword evidence="2" id="KW-1185">Reference proteome</keyword>
<dbReference type="EMBL" id="CP063408">
    <property type="protein sequence ID" value="QSZ33695.1"/>
    <property type="molecule type" value="Genomic_DNA"/>
</dbReference>
<dbReference type="Proteomes" id="UP000672032">
    <property type="component" value="Chromosome 4"/>
</dbReference>
<sequence>MLDRILYEKLKDLVEGDGPVEQFARPFENFAPWKQEMGRLCRKFTVTPNFAPCVDFKSLRAGIVKHLQAQYDRIDNASRLVISGINDEKVKYGALDPSARDASEEYAATFERDKDPMTKAEFRLAKRKLDKMRMHEPREMKLQKLGRILKDQRFDLFKDAVRTLKTFLGVVWTNIGNSNLTHCPDAVETKVPTRIAYPRHANDRHGPEGFDIGSTMIDRASELLIQKRRDAKPDIELPENLASLRARGSSFQSLKHNFGLSSGDHAVYIAT</sequence>
<accession>A0A8A3PF56</accession>
<organism evidence="1 2">
    <name type="scientific">Monilinia vaccinii-corymbosi</name>
    <dbReference type="NCBI Taxonomy" id="61207"/>
    <lineage>
        <taxon>Eukaryota</taxon>
        <taxon>Fungi</taxon>
        <taxon>Dikarya</taxon>
        <taxon>Ascomycota</taxon>
        <taxon>Pezizomycotina</taxon>
        <taxon>Leotiomycetes</taxon>
        <taxon>Helotiales</taxon>
        <taxon>Sclerotiniaceae</taxon>
        <taxon>Monilinia</taxon>
    </lineage>
</organism>
<proteinExistence type="predicted"/>
<name>A0A8A3PF56_9HELO</name>
<dbReference type="OrthoDB" id="62952at2759"/>
<evidence type="ECO:0000313" key="2">
    <source>
        <dbReference type="Proteomes" id="UP000672032"/>
    </source>
</evidence>
<protein>
    <submittedName>
        <fullName evidence="1">Uncharacterized protein</fullName>
    </submittedName>
</protein>
<gene>
    <name evidence="1" type="ORF">DSL72_005266</name>
</gene>
<evidence type="ECO:0000313" key="1">
    <source>
        <dbReference type="EMBL" id="QSZ33695.1"/>
    </source>
</evidence>
<dbReference type="AlphaFoldDB" id="A0A8A3PF56"/>